<gene>
    <name evidence="1" type="ORF">PLEPLA_LOCUS18779</name>
</gene>
<dbReference type="EMBL" id="CADEAL010001269">
    <property type="protein sequence ID" value="CAB1430793.1"/>
    <property type="molecule type" value="Genomic_DNA"/>
</dbReference>
<dbReference type="Proteomes" id="UP001153269">
    <property type="component" value="Unassembled WGS sequence"/>
</dbReference>
<sequence>MATLTLYDRLTGVEKCVSGLNSQAGARLRIAVHGHYMVCCCPPCFSTRAAFFTDDHQTQLASFTLQLLEREAQLLLVASVWVDWRKHQSRPRMSCASVSAEMALLVAVYTRGDLVCTGDWNWSATIMLVPAKGEHRFWDVLHLAGEDHLVAQGYQGPLSLPYPVYILRMDHGRFGGQSCLYVPLLA</sequence>
<reference evidence="1" key="1">
    <citation type="submission" date="2020-03" db="EMBL/GenBank/DDBJ databases">
        <authorList>
            <person name="Weist P."/>
        </authorList>
    </citation>
    <scope>NUCLEOTIDE SEQUENCE</scope>
</reference>
<proteinExistence type="predicted"/>
<evidence type="ECO:0000313" key="2">
    <source>
        <dbReference type="Proteomes" id="UP001153269"/>
    </source>
</evidence>
<evidence type="ECO:0000313" key="1">
    <source>
        <dbReference type="EMBL" id="CAB1430793.1"/>
    </source>
</evidence>
<accession>A0A9N7UF51</accession>
<comment type="caution">
    <text evidence="1">The sequence shown here is derived from an EMBL/GenBank/DDBJ whole genome shotgun (WGS) entry which is preliminary data.</text>
</comment>
<organism evidence="1 2">
    <name type="scientific">Pleuronectes platessa</name>
    <name type="common">European plaice</name>
    <dbReference type="NCBI Taxonomy" id="8262"/>
    <lineage>
        <taxon>Eukaryota</taxon>
        <taxon>Metazoa</taxon>
        <taxon>Chordata</taxon>
        <taxon>Craniata</taxon>
        <taxon>Vertebrata</taxon>
        <taxon>Euteleostomi</taxon>
        <taxon>Actinopterygii</taxon>
        <taxon>Neopterygii</taxon>
        <taxon>Teleostei</taxon>
        <taxon>Neoteleostei</taxon>
        <taxon>Acanthomorphata</taxon>
        <taxon>Carangaria</taxon>
        <taxon>Pleuronectiformes</taxon>
        <taxon>Pleuronectoidei</taxon>
        <taxon>Pleuronectidae</taxon>
        <taxon>Pleuronectes</taxon>
    </lineage>
</organism>
<dbReference type="AlphaFoldDB" id="A0A9N7UF51"/>
<keyword evidence="2" id="KW-1185">Reference proteome</keyword>
<protein>
    <submittedName>
        <fullName evidence="1">Uncharacterized protein</fullName>
    </submittedName>
</protein>
<name>A0A9N7UF51_PLEPL</name>